<evidence type="ECO:0000313" key="1">
    <source>
        <dbReference type="EMBL" id="KAJ7196367.1"/>
    </source>
</evidence>
<dbReference type="Proteomes" id="UP001219525">
    <property type="component" value="Unassembled WGS sequence"/>
</dbReference>
<keyword evidence="2" id="KW-1185">Reference proteome</keyword>
<proteinExistence type="predicted"/>
<gene>
    <name evidence="1" type="ORF">GGX14DRAFT_403318</name>
</gene>
<dbReference type="AlphaFoldDB" id="A0AAD6Y6E5"/>
<protein>
    <submittedName>
        <fullName evidence="1">Uncharacterized protein</fullName>
    </submittedName>
</protein>
<name>A0AAD6Y6E5_9AGAR</name>
<evidence type="ECO:0000313" key="2">
    <source>
        <dbReference type="Proteomes" id="UP001219525"/>
    </source>
</evidence>
<dbReference type="EMBL" id="JARJCW010000084">
    <property type="protein sequence ID" value="KAJ7196367.1"/>
    <property type="molecule type" value="Genomic_DNA"/>
</dbReference>
<organism evidence="1 2">
    <name type="scientific">Mycena pura</name>
    <dbReference type="NCBI Taxonomy" id="153505"/>
    <lineage>
        <taxon>Eukaryota</taxon>
        <taxon>Fungi</taxon>
        <taxon>Dikarya</taxon>
        <taxon>Basidiomycota</taxon>
        <taxon>Agaricomycotina</taxon>
        <taxon>Agaricomycetes</taxon>
        <taxon>Agaricomycetidae</taxon>
        <taxon>Agaricales</taxon>
        <taxon>Marasmiineae</taxon>
        <taxon>Mycenaceae</taxon>
        <taxon>Mycena</taxon>
    </lineage>
</organism>
<sequence>MASGIVTRASGIPTSYEAINILMATKCVINFGPKNAIWTCYGLPSASVYRRSYLRDCEDKPYLYLTLDTGGISLDEIVNKDGSISCRNAFKRKRIQGYEHYSSADWLTDVIGSGKKPSEDAGSPDGPDDDAGGLLFSMYKHILYQQNYEACSGLGPSAPSSPPSPSMLVPEAPKGHGHRRHRAIVAIKAIVTIVTTDADAGGTEGTGGCSVWSGFMPVKIMKHARAIVAIVAIVTINADARGAEGRHRQKLLRARAIVAIVAIVTINAMPEAPKAPEGAKFIIQDSKKNS</sequence>
<reference evidence="1" key="1">
    <citation type="submission" date="2023-03" db="EMBL/GenBank/DDBJ databases">
        <title>Massive genome expansion in bonnet fungi (Mycena s.s.) driven by repeated elements and novel gene families across ecological guilds.</title>
        <authorList>
            <consortium name="Lawrence Berkeley National Laboratory"/>
            <person name="Harder C.B."/>
            <person name="Miyauchi S."/>
            <person name="Viragh M."/>
            <person name="Kuo A."/>
            <person name="Thoen E."/>
            <person name="Andreopoulos B."/>
            <person name="Lu D."/>
            <person name="Skrede I."/>
            <person name="Drula E."/>
            <person name="Henrissat B."/>
            <person name="Morin E."/>
            <person name="Kohler A."/>
            <person name="Barry K."/>
            <person name="LaButti K."/>
            <person name="Morin E."/>
            <person name="Salamov A."/>
            <person name="Lipzen A."/>
            <person name="Mereny Z."/>
            <person name="Hegedus B."/>
            <person name="Baldrian P."/>
            <person name="Stursova M."/>
            <person name="Weitz H."/>
            <person name="Taylor A."/>
            <person name="Grigoriev I.V."/>
            <person name="Nagy L.G."/>
            <person name="Martin F."/>
            <person name="Kauserud H."/>
        </authorList>
    </citation>
    <scope>NUCLEOTIDE SEQUENCE</scope>
    <source>
        <strain evidence="1">9144</strain>
    </source>
</reference>
<comment type="caution">
    <text evidence="1">The sequence shown here is derived from an EMBL/GenBank/DDBJ whole genome shotgun (WGS) entry which is preliminary data.</text>
</comment>
<accession>A0AAD6Y6E5</accession>